<evidence type="ECO:0000313" key="2">
    <source>
        <dbReference type="EMBL" id="MBX07501.1"/>
    </source>
</evidence>
<name>A0A2P2KP43_RHIMU</name>
<accession>A0A2P2KP43</accession>
<feature type="compositionally biased region" description="Polar residues" evidence="1">
    <location>
        <begin position="19"/>
        <end position="30"/>
    </location>
</feature>
<organism evidence="2">
    <name type="scientific">Rhizophora mucronata</name>
    <name type="common">Asiatic mangrove</name>
    <dbReference type="NCBI Taxonomy" id="61149"/>
    <lineage>
        <taxon>Eukaryota</taxon>
        <taxon>Viridiplantae</taxon>
        <taxon>Streptophyta</taxon>
        <taxon>Embryophyta</taxon>
        <taxon>Tracheophyta</taxon>
        <taxon>Spermatophyta</taxon>
        <taxon>Magnoliopsida</taxon>
        <taxon>eudicotyledons</taxon>
        <taxon>Gunneridae</taxon>
        <taxon>Pentapetalae</taxon>
        <taxon>rosids</taxon>
        <taxon>fabids</taxon>
        <taxon>Malpighiales</taxon>
        <taxon>Rhizophoraceae</taxon>
        <taxon>Rhizophora</taxon>
    </lineage>
</organism>
<dbReference type="EMBL" id="GGEC01027017">
    <property type="protein sequence ID" value="MBX07501.1"/>
    <property type="molecule type" value="Transcribed_RNA"/>
</dbReference>
<dbReference type="AlphaFoldDB" id="A0A2P2KP43"/>
<reference evidence="2" key="1">
    <citation type="submission" date="2018-02" db="EMBL/GenBank/DDBJ databases">
        <title>Rhizophora mucronata_Transcriptome.</title>
        <authorList>
            <person name="Meera S.P."/>
            <person name="Sreeshan A."/>
            <person name="Augustine A."/>
        </authorList>
    </citation>
    <scope>NUCLEOTIDE SEQUENCE</scope>
    <source>
        <tissue evidence="2">Leaf</tissue>
    </source>
</reference>
<sequence length="42" mass="4760">MTGSHTRHFPSKINFRAEPSSSIVGQSSDQRPCKHYQGKDTR</sequence>
<feature type="region of interest" description="Disordered" evidence="1">
    <location>
        <begin position="1"/>
        <end position="42"/>
    </location>
</feature>
<feature type="compositionally biased region" description="Basic residues" evidence="1">
    <location>
        <begin position="1"/>
        <end position="10"/>
    </location>
</feature>
<evidence type="ECO:0000256" key="1">
    <source>
        <dbReference type="SAM" id="MobiDB-lite"/>
    </source>
</evidence>
<protein>
    <submittedName>
        <fullName evidence="2">Uncharacterized protein</fullName>
    </submittedName>
</protein>
<proteinExistence type="predicted"/>